<dbReference type="RefSeq" id="WP_011254864.1">
    <property type="nucleotide sequence ID" value="NC_006823.1"/>
</dbReference>
<dbReference type="InterPro" id="IPR027417">
    <property type="entry name" value="P-loop_NTPase"/>
</dbReference>
<evidence type="ECO:0000313" key="7">
    <source>
        <dbReference type="Proteomes" id="UP000006552"/>
    </source>
</evidence>
<dbReference type="PANTHER" id="PTHR48103">
    <property type="entry name" value="MIDASIN-RELATED"/>
    <property type="match status" value="1"/>
</dbReference>
<keyword evidence="2" id="KW-0547">Nucleotide-binding</keyword>
<dbReference type="GO" id="GO:0005524">
    <property type="term" value="F:ATP binding"/>
    <property type="evidence" value="ECO:0007669"/>
    <property type="project" value="UniProtKB-KW"/>
</dbReference>
<dbReference type="InterPro" id="IPR013615">
    <property type="entry name" value="CbbQ_C"/>
</dbReference>
<dbReference type="Pfam" id="PF08406">
    <property type="entry name" value="CbbQ_C"/>
    <property type="match status" value="1"/>
</dbReference>
<keyword evidence="7" id="KW-1185">Reference proteome</keyword>
<dbReference type="HOGENOM" id="CLU_051316_0_0_4"/>
<evidence type="ECO:0000259" key="5">
    <source>
        <dbReference type="Pfam" id="PF08406"/>
    </source>
</evidence>
<dbReference type="GO" id="GO:0016887">
    <property type="term" value="F:ATP hydrolysis activity"/>
    <property type="evidence" value="ECO:0007669"/>
    <property type="project" value="InterPro"/>
</dbReference>
<dbReference type="AlphaFoldDB" id="Q5NXA1"/>
<keyword evidence="6" id="KW-0614">Plasmid</keyword>
<evidence type="ECO:0000256" key="2">
    <source>
        <dbReference type="ARBA" id="ARBA00022741"/>
    </source>
</evidence>
<protein>
    <submittedName>
        <fullName evidence="6">Cobalamin biosynthesis cobS-like protein</fullName>
    </submittedName>
</protein>
<evidence type="ECO:0000256" key="1">
    <source>
        <dbReference type="ARBA" id="ARBA00009417"/>
    </source>
</evidence>
<gene>
    <name evidence="6" type="ORF">p1B92</name>
</gene>
<feature type="domain" description="ATPase dynein-related AAA" evidence="4">
    <location>
        <begin position="66"/>
        <end position="210"/>
    </location>
</feature>
<dbReference type="Proteomes" id="UP000006552">
    <property type="component" value="Plasmid 1"/>
</dbReference>
<sequence length="330" mass="35390">MSQTTAVTEKLGNIFGSAFKDPQAAQRAVPVRSAGPFTPPDNPSHSFTEAHARLLVAWVWAGVSKNLMLTGPTGSGKSSMVEVFAARTGWPLFRVACHGRMEFQELVGAWRMASVPGGGQEWKWADGPLLAAMKVGGILLLDEGNFLHPAVVGGLNTILDGAPLLVPETGEMVQPHQDFRVAFTANAVAHDMDAANYRGIQRQSIALLDRFLVGTVDYLSPMEESKILHAKCKHLAGPFIQLLVEVAGDVREAFKQGEMTTTISTRGLIRWGKMLLANGRSLADASARGATEEVLACLNGALHAAVTARSPEAEREAIEKIVSARYAPVK</sequence>
<dbReference type="CDD" id="cd00009">
    <property type="entry name" value="AAA"/>
    <property type="match status" value="1"/>
</dbReference>
<dbReference type="SUPFAM" id="SSF52540">
    <property type="entry name" value="P-loop containing nucleoside triphosphate hydrolases"/>
    <property type="match status" value="1"/>
</dbReference>
<reference evidence="6 7" key="1">
    <citation type="journal article" date="2005" name="Arch. Microbiol.">
        <title>The genome sequence of an anaerobic aromatic-degrading denitrifying bacterium, strain EbN1.</title>
        <authorList>
            <person name="Rabus R."/>
            <person name="Kube M."/>
            <person name="Heider J."/>
            <person name="Beck A."/>
            <person name="Heitmann K."/>
            <person name="Widdel F."/>
            <person name="Reinhardt R."/>
        </authorList>
    </citation>
    <scope>NUCLEOTIDE SEQUENCE [LARGE SCALE GENOMIC DNA]</scope>
    <source>
        <strain evidence="6 7">EbN1</strain>
        <plasmid evidence="7">Plasmid pAzo1</plasmid>
    </source>
</reference>
<dbReference type="InterPro" id="IPR011704">
    <property type="entry name" value="ATPase_dyneun-rel_AAA"/>
</dbReference>
<organism evidence="6 7">
    <name type="scientific">Aromatoleum aromaticum (strain DSM 19018 / LMG 30748 / EbN1)</name>
    <name type="common">Azoarcus sp. (strain EbN1)</name>
    <dbReference type="NCBI Taxonomy" id="76114"/>
    <lineage>
        <taxon>Bacteria</taxon>
        <taxon>Pseudomonadati</taxon>
        <taxon>Pseudomonadota</taxon>
        <taxon>Betaproteobacteria</taxon>
        <taxon>Rhodocyclales</taxon>
        <taxon>Rhodocyclaceae</taxon>
        <taxon>Aromatoleum</taxon>
    </lineage>
</organism>
<dbReference type="OrthoDB" id="9808317at2"/>
<evidence type="ECO:0000256" key="3">
    <source>
        <dbReference type="ARBA" id="ARBA00022840"/>
    </source>
</evidence>
<keyword evidence="3" id="KW-0067">ATP-binding</keyword>
<dbReference type="GO" id="GO:0030687">
    <property type="term" value="C:preribosome, large subunit precursor"/>
    <property type="evidence" value="ECO:0007669"/>
    <property type="project" value="TreeGrafter"/>
</dbReference>
<geneLocation type="plasmid" evidence="7">
    <name>pAzo1</name>
</geneLocation>
<dbReference type="Gene3D" id="3.40.50.300">
    <property type="entry name" value="P-loop containing nucleotide triphosphate hydrolases"/>
    <property type="match status" value="1"/>
</dbReference>
<dbReference type="EMBL" id="CR555307">
    <property type="protein sequence ID" value="CAI10313.1"/>
    <property type="molecule type" value="Genomic_DNA"/>
</dbReference>
<evidence type="ECO:0000259" key="4">
    <source>
        <dbReference type="Pfam" id="PF07728"/>
    </source>
</evidence>
<feature type="domain" description="CbbQ/NirQ/NorQ C-terminal" evidence="5">
    <location>
        <begin position="224"/>
        <end position="286"/>
    </location>
</feature>
<dbReference type="KEGG" id="eba:p1B92"/>
<comment type="similarity">
    <text evidence="1">Belongs to the CbbQ/NirQ/NorQ/GpvN family.</text>
</comment>
<evidence type="ECO:0000313" key="6">
    <source>
        <dbReference type="EMBL" id="CAI10313.1"/>
    </source>
</evidence>
<dbReference type="Pfam" id="PF07728">
    <property type="entry name" value="AAA_5"/>
    <property type="match status" value="1"/>
</dbReference>
<proteinExistence type="inferred from homology"/>
<accession>Q5NXA1</accession>
<name>Q5NXA1_AROAE</name>
<dbReference type="GO" id="GO:0000027">
    <property type="term" value="P:ribosomal large subunit assembly"/>
    <property type="evidence" value="ECO:0007669"/>
    <property type="project" value="TreeGrafter"/>
</dbReference>
<dbReference type="PANTHER" id="PTHR48103:SF2">
    <property type="entry name" value="MIDASIN"/>
    <property type="match status" value="1"/>
</dbReference>